<feature type="signal peptide" evidence="1">
    <location>
        <begin position="1"/>
        <end position="18"/>
    </location>
</feature>
<organism evidence="2 3">
    <name type="scientific">Yarrowia lipolytica</name>
    <name type="common">Candida lipolytica</name>
    <dbReference type="NCBI Taxonomy" id="4952"/>
    <lineage>
        <taxon>Eukaryota</taxon>
        <taxon>Fungi</taxon>
        <taxon>Dikarya</taxon>
        <taxon>Ascomycota</taxon>
        <taxon>Saccharomycotina</taxon>
        <taxon>Dipodascomycetes</taxon>
        <taxon>Dipodascales</taxon>
        <taxon>Dipodascales incertae sedis</taxon>
        <taxon>Yarrowia</taxon>
    </lineage>
</organism>
<evidence type="ECO:0008006" key="4">
    <source>
        <dbReference type="Google" id="ProtNLM"/>
    </source>
</evidence>
<feature type="chain" id="PRO_5030068684" description="Secreted protein" evidence="1">
    <location>
        <begin position="19"/>
        <end position="77"/>
    </location>
</feature>
<dbReference type="EMBL" id="KZ858948">
    <property type="protein sequence ID" value="RDW28909.1"/>
    <property type="molecule type" value="Genomic_DNA"/>
</dbReference>
<proteinExistence type="predicted"/>
<dbReference type="AlphaFoldDB" id="A0A371CF66"/>
<gene>
    <name evidence="2" type="ORF">B0I71DRAFT_126530</name>
</gene>
<dbReference type="Proteomes" id="UP000256601">
    <property type="component" value="Unassembled WGS sequence"/>
</dbReference>
<protein>
    <recommendedName>
        <fullName evidence="4">Secreted protein</fullName>
    </recommendedName>
</protein>
<evidence type="ECO:0000313" key="2">
    <source>
        <dbReference type="EMBL" id="RDW28909.1"/>
    </source>
</evidence>
<name>A0A371CF66_YARLL</name>
<sequence>MYCTYILVLLVVVVKTGGHTERQKCWFTRIRYCTCTWTTDVSSVRYNQSVKAGFRNWFSDPGNFLQKSHIRLAIKLK</sequence>
<reference evidence="2 3" key="1">
    <citation type="submission" date="2018-07" db="EMBL/GenBank/DDBJ databases">
        <title>Draft Genome Assemblies for Five Robust Yarrowia lipolytica Strains Exhibiting High Lipid Production and Pentose Sugar Utilization and Sugar Alcohol Secretion from Undetoxified Lignocellulosic Biomass Hydrolysates.</title>
        <authorList>
            <consortium name="DOE Joint Genome Institute"/>
            <person name="Walker C."/>
            <person name="Ryu S."/>
            <person name="Na H."/>
            <person name="Zane M."/>
            <person name="LaButti K."/>
            <person name="Lipzen A."/>
            <person name="Haridas S."/>
            <person name="Barry K."/>
            <person name="Grigoriev I.V."/>
            <person name="Quarterman J."/>
            <person name="Slininger P."/>
            <person name="Dien B."/>
            <person name="Trinh C.T."/>
        </authorList>
    </citation>
    <scope>NUCLEOTIDE SEQUENCE [LARGE SCALE GENOMIC DNA]</scope>
    <source>
        <strain evidence="2 3">YB392</strain>
    </source>
</reference>
<evidence type="ECO:0000256" key="1">
    <source>
        <dbReference type="SAM" id="SignalP"/>
    </source>
</evidence>
<evidence type="ECO:0000313" key="3">
    <source>
        <dbReference type="Proteomes" id="UP000256601"/>
    </source>
</evidence>
<accession>A0A371CF66</accession>
<keyword evidence="1" id="KW-0732">Signal</keyword>